<keyword evidence="2" id="KW-1133">Transmembrane helix</keyword>
<feature type="compositionally biased region" description="Basic and acidic residues" evidence="1">
    <location>
        <begin position="9"/>
        <end position="20"/>
    </location>
</feature>
<keyword evidence="2" id="KW-0812">Transmembrane</keyword>
<evidence type="ECO:0000256" key="2">
    <source>
        <dbReference type="SAM" id="Phobius"/>
    </source>
</evidence>
<gene>
    <name evidence="3" type="ORF">K504DRAFT_458583</name>
</gene>
<evidence type="ECO:0000313" key="3">
    <source>
        <dbReference type="EMBL" id="KAF2707129.1"/>
    </source>
</evidence>
<sequence length="65" mass="7719">MIGMKRKKEKNEEKTMEGGREHIHPSIQTFELTLHVAFFLCIFLSLYIYYLLTRQLPFLTPSLLC</sequence>
<keyword evidence="2" id="KW-0472">Membrane</keyword>
<protein>
    <recommendedName>
        <fullName evidence="5">Transmembrane protein</fullName>
    </recommendedName>
</protein>
<evidence type="ECO:0000256" key="1">
    <source>
        <dbReference type="SAM" id="MobiDB-lite"/>
    </source>
</evidence>
<accession>A0A6G1K2N1</accession>
<proteinExistence type="predicted"/>
<evidence type="ECO:0000313" key="4">
    <source>
        <dbReference type="Proteomes" id="UP000799428"/>
    </source>
</evidence>
<dbReference type="AlphaFoldDB" id="A0A6G1K2N1"/>
<feature type="transmembrane region" description="Helical" evidence="2">
    <location>
        <begin position="32"/>
        <end position="52"/>
    </location>
</feature>
<evidence type="ECO:0008006" key="5">
    <source>
        <dbReference type="Google" id="ProtNLM"/>
    </source>
</evidence>
<dbReference type="Proteomes" id="UP000799428">
    <property type="component" value="Unassembled WGS sequence"/>
</dbReference>
<keyword evidence="4" id="KW-1185">Reference proteome</keyword>
<name>A0A6G1K2N1_9PLEO</name>
<reference evidence="3" key="1">
    <citation type="journal article" date="2020" name="Stud. Mycol.">
        <title>101 Dothideomycetes genomes: a test case for predicting lifestyles and emergence of pathogens.</title>
        <authorList>
            <person name="Haridas S."/>
            <person name="Albert R."/>
            <person name="Binder M."/>
            <person name="Bloem J."/>
            <person name="Labutti K."/>
            <person name="Salamov A."/>
            <person name="Andreopoulos B."/>
            <person name="Baker S."/>
            <person name="Barry K."/>
            <person name="Bills G."/>
            <person name="Bluhm B."/>
            <person name="Cannon C."/>
            <person name="Castanera R."/>
            <person name="Culley D."/>
            <person name="Daum C."/>
            <person name="Ezra D."/>
            <person name="Gonzalez J."/>
            <person name="Henrissat B."/>
            <person name="Kuo A."/>
            <person name="Liang C."/>
            <person name="Lipzen A."/>
            <person name="Lutzoni F."/>
            <person name="Magnuson J."/>
            <person name="Mondo S."/>
            <person name="Nolan M."/>
            <person name="Ohm R."/>
            <person name="Pangilinan J."/>
            <person name="Park H.-J."/>
            <person name="Ramirez L."/>
            <person name="Alfaro M."/>
            <person name="Sun H."/>
            <person name="Tritt A."/>
            <person name="Yoshinaga Y."/>
            <person name="Zwiers L.-H."/>
            <person name="Turgeon B."/>
            <person name="Goodwin S."/>
            <person name="Spatafora J."/>
            <person name="Crous P."/>
            <person name="Grigoriev I."/>
        </authorList>
    </citation>
    <scope>NUCLEOTIDE SEQUENCE</scope>
    <source>
        <strain evidence="3">CBS 279.74</strain>
    </source>
</reference>
<dbReference type="EMBL" id="MU005774">
    <property type="protein sequence ID" value="KAF2707129.1"/>
    <property type="molecule type" value="Genomic_DNA"/>
</dbReference>
<feature type="region of interest" description="Disordered" evidence="1">
    <location>
        <begin position="1"/>
        <end position="20"/>
    </location>
</feature>
<organism evidence="3 4">
    <name type="scientific">Pleomassaria siparia CBS 279.74</name>
    <dbReference type="NCBI Taxonomy" id="1314801"/>
    <lineage>
        <taxon>Eukaryota</taxon>
        <taxon>Fungi</taxon>
        <taxon>Dikarya</taxon>
        <taxon>Ascomycota</taxon>
        <taxon>Pezizomycotina</taxon>
        <taxon>Dothideomycetes</taxon>
        <taxon>Pleosporomycetidae</taxon>
        <taxon>Pleosporales</taxon>
        <taxon>Pleomassariaceae</taxon>
        <taxon>Pleomassaria</taxon>
    </lineage>
</organism>